<keyword evidence="16" id="KW-0694">RNA-binding</keyword>
<evidence type="ECO:0000313" key="20">
    <source>
        <dbReference type="EMBL" id="PNU20317.1"/>
    </source>
</evidence>
<sequence length="931" mass="102314">MIKKMLVNASNPEENRVAIVEDGVLSELDIEITGREQTKGNIYKAAVVRVETGLQAAFVDYGAERLGFLQLGEIHPSLYPQRDEQESKSRPRINEILHRGQEILVQITKEERGNKGAALTTFLSLPGRYMVLMPDDDARGISRKIPDGAERKALRAAISDLELPANMGYIIRTAAIGKSADELKRDLDYLLRLYENISAHAEKCSAPALIYQESNLVIRSIRDYFTREMDEVLIDDPQVYNEAREFFAQVMPDYLRIVKLHQEQRPIFSKYQIEEQIDTISQNQVNLPSGGSIVIDQTEALVAIDVNSGKMASEKGIEATAYKTNLEAADEVARQLRLRDLGGLIVIDFIDMRDRKHGREVEKRLKNALSGDKARVTVGRISQFGLMEMSRQRIKATLAAAAWHTCPHCQGRGKVKSTEAQAVAIMRKIHAGVAKKQIGRVEAAIPSEVAEYLLNTRREELLDMERRYNTSIYLKGEAELVAEEVKLEFIKREKQAAANGDAAAPVTAAAALAETAADAEENEGRRRGDSTEEPEEEAEVSETGTGTTEDEGEAASETPRRPRRRRRRGRRGGARSGSRDNEQSATENDQQPTTETVDGETNGDADGQKSAEPESVVETEEKPSRSRRSRSRRKKPADDAGQETATGSGDAPTVTTDDSTAASRAAAPTKTTETETTAATPKRRRSRKKATEELAGGASAKSTEAKSTEAKSTEAKSTEAEPAAAEAPPEPPRKRRRTAKTTTGEEKETQPEQAPLATEDTESKPKRRRSSRKPAAAEGDKEAVGAEAATPEATVEEKPKRRRSPRKKETTTETKSEAAPPATEAENEPAKPKRRPPRKKAAETTVTEDSTTVEEPKKRRPAAQKKTVEQPATADKAAAETPTKPKRKPATRKKAAPAPSEPAAADTPAAETEKPKPRRRATKKKTEPDQN</sequence>
<evidence type="ECO:0000256" key="16">
    <source>
        <dbReference type="ARBA" id="ARBA00022884"/>
    </source>
</evidence>
<evidence type="ECO:0000256" key="10">
    <source>
        <dbReference type="ARBA" id="ARBA00022722"/>
    </source>
</evidence>
<dbReference type="InterPro" id="IPR019307">
    <property type="entry name" value="RNA-bd_AU-1/RNase_E/G"/>
</dbReference>
<dbReference type="SUPFAM" id="SSF50249">
    <property type="entry name" value="Nucleic acid-binding proteins"/>
    <property type="match status" value="1"/>
</dbReference>
<keyword evidence="9" id="KW-0819">tRNA processing</keyword>
<proteinExistence type="inferred from homology"/>
<dbReference type="Pfam" id="PF00575">
    <property type="entry name" value="S1"/>
    <property type="match status" value="1"/>
</dbReference>
<dbReference type="AlphaFoldDB" id="A0A2K2HAM4"/>
<evidence type="ECO:0000256" key="9">
    <source>
        <dbReference type="ARBA" id="ARBA00022694"/>
    </source>
</evidence>
<feature type="compositionally biased region" description="Basic residues" evidence="18">
    <location>
        <begin position="625"/>
        <end position="635"/>
    </location>
</feature>
<evidence type="ECO:0000256" key="14">
    <source>
        <dbReference type="ARBA" id="ARBA00022801"/>
    </source>
</evidence>
<keyword evidence="17" id="KW-0472">Membrane</keyword>
<feature type="compositionally biased region" description="Basic residues" evidence="18">
    <location>
        <begin position="884"/>
        <end position="895"/>
    </location>
</feature>
<dbReference type="NCBIfam" id="TIGR00757">
    <property type="entry name" value="RNaseEG"/>
    <property type="match status" value="1"/>
</dbReference>
<feature type="compositionally biased region" description="Polar residues" evidence="18">
    <location>
        <begin position="583"/>
        <end position="596"/>
    </location>
</feature>
<evidence type="ECO:0000256" key="17">
    <source>
        <dbReference type="ARBA" id="ARBA00023136"/>
    </source>
</evidence>
<keyword evidence="10" id="KW-0540">Nuclease</keyword>
<keyword evidence="8" id="KW-0698">rRNA processing</keyword>
<dbReference type="GO" id="GO:0046872">
    <property type="term" value="F:metal ion binding"/>
    <property type="evidence" value="ECO:0007669"/>
    <property type="project" value="UniProtKB-KW"/>
</dbReference>
<dbReference type="InterPro" id="IPR004659">
    <property type="entry name" value="RNase_E/G"/>
</dbReference>
<comment type="cofactor">
    <cofactor evidence="1">
        <name>Mg(2+)</name>
        <dbReference type="ChEBI" id="CHEBI:18420"/>
    </cofactor>
</comment>
<feature type="compositionally biased region" description="Basic and acidic residues" evidence="18">
    <location>
        <begin position="703"/>
        <end position="719"/>
    </location>
</feature>
<feature type="compositionally biased region" description="Basic residues" evidence="18">
    <location>
        <begin position="561"/>
        <end position="573"/>
    </location>
</feature>
<feature type="region of interest" description="Disordered" evidence="18">
    <location>
        <begin position="515"/>
        <end position="931"/>
    </location>
</feature>
<keyword evidence="7" id="KW-0997">Cell inner membrane</keyword>
<feature type="compositionally biased region" description="Low complexity" evidence="18">
    <location>
        <begin position="651"/>
        <end position="680"/>
    </location>
</feature>
<dbReference type="InterPro" id="IPR012340">
    <property type="entry name" value="NA-bd_OB-fold"/>
</dbReference>
<dbReference type="GO" id="GO:0019843">
    <property type="term" value="F:rRNA binding"/>
    <property type="evidence" value="ECO:0007669"/>
    <property type="project" value="UniProtKB-KW"/>
</dbReference>
<evidence type="ECO:0000256" key="3">
    <source>
        <dbReference type="ARBA" id="ARBA00005663"/>
    </source>
</evidence>
<dbReference type="Gene3D" id="2.40.50.140">
    <property type="entry name" value="Nucleic acid-binding proteins"/>
    <property type="match status" value="1"/>
</dbReference>
<evidence type="ECO:0000256" key="15">
    <source>
        <dbReference type="ARBA" id="ARBA00022842"/>
    </source>
</evidence>
<keyword evidence="15" id="KW-0460">Magnesium</keyword>
<evidence type="ECO:0000256" key="18">
    <source>
        <dbReference type="SAM" id="MobiDB-lite"/>
    </source>
</evidence>
<dbReference type="PANTHER" id="PTHR30001">
    <property type="entry name" value="RIBONUCLEASE"/>
    <property type="match status" value="1"/>
</dbReference>
<name>A0A2K2HAM4_9BACT</name>
<gene>
    <name evidence="20" type="ORF">C2E25_07790</name>
</gene>
<dbReference type="SMART" id="SM00316">
    <property type="entry name" value="S1"/>
    <property type="match status" value="1"/>
</dbReference>
<evidence type="ECO:0000256" key="1">
    <source>
        <dbReference type="ARBA" id="ARBA00001946"/>
    </source>
</evidence>
<evidence type="ECO:0000256" key="4">
    <source>
        <dbReference type="ARBA" id="ARBA00017719"/>
    </source>
</evidence>
<keyword evidence="11" id="KW-0479">Metal-binding</keyword>
<dbReference type="PANTHER" id="PTHR30001:SF1">
    <property type="entry name" value="RIBONUCLEASE E_G-LIKE PROTEIN, CHLOROPLASTIC"/>
    <property type="match status" value="1"/>
</dbReference>
<dbReference type="InterPro" id="IPR048583">
    <property type="entry name" value="RNase_E_G_thioredoxin-like"/>
</dbReference>
<dbReference type="InterPro" id="IPR003029">
    <property type="entry name" value="S1_domain"/>
</dbReference>
<dbReference type="Pfam" id="PF20833">
    <property type="entry name" value="RNase_E_G_Thio"/>
    <property type="match status" value="1"/>
</dbReference>
<evidence type="ECO:0000259" key="19">
    <source>
        <dbReference type="PROSITE" id="PS50126"/>
    </source>
</evidence>
<accession>A0A2K2HAM4</accession>
<evidence type="ECO:0000256" key="13">
    <source>
        <dbReference type="ARBA" id="ARBA00022759"/>
    </source>
</evidence>
<comment type="similarity">
    <text evidence="3">Belongs to the RNase E/G family. RNase G subfamily.</text>
</comment>
<evidence type="ECO:0000256" key="12">
    <source>
        <dbReference type="ARBA" id="ARBA00022730"/>
    </source>
</evidence>
<evidence type="ECO:0000256" key="6">
    <source>
        <dbReference type="ARBA" id="ARBA00022490"/>
    </source>
</evidence>
<evidence type="ECO:0000313" key="21">
    <source>
        <dbReference type="Proteomes" id="UP000236340"/>
    </source>
</evidence>
<feature type="compositionally biased region" description="Low complexity" evidence="18">
    <location>
        <begin position="871"/>
        <end position="882"/>
    </location>
</feature>
<keyword evidence="12" id="KW-0699">rRNA-binding</keyword>
<comment type="caution">
    <text evidence="20">The sequence shown here is derived from an EMBL/GenBank/DDBJ whole genome shotgun (WGS) entry which is preliminary data.</text>
</comment>
<evidence type="ECO:0000256" key="2">
    <source>
        <dbReference type="ARBA" id="ARBA00004496"/>
    </source>
</evidence>
<dbReference type="GO" id="GO:0006364">
    <property type="term" value="P:rRNA processing"/>
    <property type="evidence" value="ECO:0007669"/>
    <property type="project" value="UniProtKB-KW"/>
</dbReference>
<dbReference type="PROSITE" id="PS50126">
    <property type="entry name" value="S1"/>
    <property type="match status" value="1"/>
</dbReference>
<dbReference type="GO" id="GO:0005737">
    <property type="term" value="C:cytoplasm"/>
    <property type="evidence" value="ECO:0007669"/>
    <property type="project" value="UniProtKB-SubCell"/>
</dbReference>
<evidence type="ECO:0000256" key="7">
    <source>
        <dbReference type="ARBA" id="ARBA00022519"/>
    </source>
</evidence>
<keyword evidence="5" id="KW-1003">Cell membrane</keyword>
<dbReference type="Proteomes" id="UP000236340">
    <property type="component" value="Unassembled WGS sequence"/>
</dbReference>
<dbReference type="GO" id="GO:0004540">
    <property type="term" value="F:RNA nuclease activity"/>
    <property type="evidence" value="ECO:0007669"/>
    <property type="project" value="InterPro"/>
</dbReference>
<dbReference type="RefSeq" id="WP_103115196.1">
    <property type="nucleotide sequence ID" value="NZ_PPFX01000014.1"/>
</dbReference>
<keyword evidence="13" id="KW-0255">Endonuclease</keyword>
<dbReference type="CDD" id="cd04453">
    <property type="entry name" value="S1_RNase_E"/>
    <property type="match status" value="1"/>
</dbReference>
<feature type="compositionally biased region" description="Low complexity" evidence="18">
    <location>
        <begin position="896"/>
        <end position="910"/>
    </location>
</feature>
<dbReference type="GO" id="GO:0004519">
    <property type="term" value="F:endonuclease activity"/>
    <property type="evidence" value="ECO:0007669"/>
    <property type="project" value="UniProtKB-KW"/>
</dbReference>
<dbReference type="GO" id="GO:0016787">
    <property type="term" value="F:hydrolase activity"/>
    <property type="evidence" value="ECO:0007669"/>
    <property type="project" value="UniProtKB-KW"/>
</dbReference>
<protein>
    <recommendedName>
        <fullName evidence="4">Ribonuclease G</fullName>
    </recommendedName>
</protein>
<feature type="domain" description="S1 motif" evidence="19">
    <location>
        <begin position="40"/>
        <end position="122"/>
    </location>
</feature>
<dbReference type="GO" id="GO:0008033">
    <property type="term" value="P:tRNA processing"/>
    <property type="evidence" value="ECO:0007669"/>
    <property type="project" value="UniProtKB-KW"/>
</dbReference>
<evidence type="ECO:0000256" key="11">
    <source>
        <dbReference type="ARBA" id="ARBA00022723"/>
    </source>
</evidence>
<dbReference type="Gene3D" id="3.40.1260.20">
    <property type="entry name" value="Ribonuclease E, catalytic domain"/>
    <property type="match status" value="1"/>
</dbReference>
<organism evidence="20 21">
    <name type="scientific">Geothermobacter hydrogeniphilus</name>
    <dbReference type="NCBI Taxonomy" id="1969733"/>
    <lineage>
        <taxon>Bacteria</taxon>
        <taxon>Pseudomonadati</taxon>
        <taxon>Thermodesulfobacteriota</taxon>
        <taxon>Desulfuromonadia</taxon>
        <taxon>Desulfuromonadales</taxon>
        <taxon>Geothermobacteraceae</taxon>
        <taxon>Geothermobacter</taxon>
    </lineage>
</organism>
<evidence type="ECO:0000256" key="8">
    <source>
        <dbReference type="ARBA" id="ARBA00022552"/>
    </source>
</evidence>
<feature type="compositionally biased region" description="Basic and acidic residues" evidence="18">
    <location>
        <begin position="807"/>
        <end position="816"/>
    </location>
</feature>
<dbReference type="EMBL" id="PPFX01000014">
    <property type="protein sequence ID" value="PNU20317.1"/>
    <property type="molecule type" value="Genomic_DNA"/>
</dbReference>
<evidence type="ECO:0000256" key="5">
    <source>
        <dbReference type="ARBA" id="ARBA00022475"/>
    </source>
</evidence>
<keyword evidence="6" id="KW-0963">Cytoplasm</keyword>
<keyword evidence="14" id="KW-0378">Hydrolase</keyword>
<reference evidence="20 21" key="1">
    <citation type="journal article" date="2018" name="Genome Announc.">
        <title>Genome Sequence of Geothermobacter sp. HR-1 Iron Reducer from the Loihi Seamount.</title>
        <authorList>
            <person name="Smith H."/>
            <person name="Abuyen K."/>
            <person name="Tremblay J."/>
            <person name="Savalia P."/>
            <person name="Perez-Rodriguez I."/>
            <person name="Emerson D."/>
            <person name="Tully B."/>
            <person name="Amend J."/>
        </authorList>
    </citation>
    <scope>NUCLEOTIDE SEQUENCE [LARGE SCALE GENOMIC DNA]</scope>
    <source>
        <strain evidence="20 21">HR-1</strain>
    </source>
</reference>
<feature type="compositionally biased region" description="Acidic residues" evidence="18">
    <location>
        <begin position="531"/>
        <end position="540"/>
    </location>
</feature>
<comment type="subcellular location">
    <subcellularLocation>
        <location evidence="2">Cytoplasm</location>
    </subcellularLocation>
</comment>
<dbReference type="OrthoDB" id="9804278at2"/>
<dbReference type="Pfam" id="PF10150">
    <property type="entry name" value="RNase_E_G"/>
    <property type="match status" value="1"/>
</dbReference>